<dbReference type="SMART" id="SM01193">
    <property type="entry name" value="Enolase_N"/>
    <property type="match status" value="1"/>
</dbReference>
<feature type="binding site" evidence="12">
    <location>
        <position position="163"/>
    </location>
    <ligand>
        <name>(2R)-2-phosphoglycerate</name>
        <dbReference type="ChEBI" id="CHEBI:58289"/>
    </ligand>
</feature>
<sequence length="433" mass="47328">MSDIIYIEGREILDSRGNPTVEVEVQLSDFSYGRACVPSGASTGEYEALEMRDGDKSRYMGKGVLKAVDQVNTVIAEELDGADALDQAEIDNMLINLDGTENKSKLGANAMLGVSMAVARAAADSLGLPLYRYLGGVHAMQMPVPMANIINGGRHSDNKIDFQEYMIMPVGAPSIREGIRMTAEVFHALKDILKKEGHVTAVGDEGGFAPNIENVQALDYIMKAIEKAGYKPGKDVVIALDCASSELFDAGDRKGYKFWKSAPSKILNADEMVDLFKDWISKYPIVSIEDPLDQNDWEGYAKMTKELGNQIQIVGDDFFVTNTKRLARGIEEGACNSILIKLNQIGTVTETIDAVRMAQKAGYTAVISHRSGETEDAFIADLAVALETGQIKTGSMSRSDRIAKYNQLMRIEDELGYNARYAGMATFANLIKK</sequence>
<dbReference type="PRINTS" id="PR00148">
    <property type="entry name" value="ENOLASE"/>
</dbReference>
<evidence type="ECO:0000256" key="4">
    <source>
        <dbReference type="ARBA" id="ARBA00017068"/>
    </source>
</evidence>
<dbReference type="SFLD" id="SFLDS00001">
    <property type="entry name" value="Enolase"/>
    <property type="match status" value="1"/>
</dbReference>
<evidence type="ECO:0000256" key="5">
    <source>
        <dbReference type="ARBA" id="ARBA00022490"/>
    </source>
</evidence>
<comment type="cofactor">
    <cofactor evidence="12">
        <name>Mg(2+)</name>
        <dbReference type="ChEBI" id="CHEBI:18420"/>
    </cofactor>
    <text evidence="12">Binds a second Mg(2+) ion via substrate during catalysis.</text>
</comment>
<dbReference type="GO" id="GO:0004634">
    <property type="term" value="F:phosphopyruvate hydratase activity"/>
    <property type="evidence" value="ECO:0007669"/>
    <property type="project" value="UniProtKB-UniRule"/>
</dbReference>
<feature type="binding site" evidence="12">
    <location>
        <position position="370"/>
    </location>
    <ligand>
        <name>(2R)-2-phosphoglycerate</name>
        <dbReference type="ChEBI" id="CHEBI:58289"/>
    </ligand>
</feature>
<gene>
    <name evidence="12" type="primary">eno</name>
    <name evidence="18" type="ORF">HMPREF9726_02324</name>
</gene>
<reference evidence="18" key="1">
    <citation type="submission" date="2012-01" db="EMBL/GenBank/DDBJ databases">
        <title>The Genome Sequence of Treponema denticola H-22.</title>
        <authorList>
            <consortium name="The Broad Institute Genome Sequencing Platform"/>
            <person name="Earl A."/>
            <person name="Ward D."/>
            <person name="Feldgarden M."/>
            <person name="Gevers D."/>
            <person name="Blanton J.M."/>
            <person name="Fenno C.J."/>
            <person name="Baranova O.V."/>
            <person name="Mathney J."/>
            <person name="Dewhirst F.E."/>
            <person name="Izard J."/>
            <person name="Young S.K."/>
            <person name="Zeng Q."/>
            <person name="Gargeya S."/>
            <person name="Fitzgerald M."/>
            <person name="Haas B."/>
            <person name="Abouelleil A."/>
            <person name="Alvarado L."/>
            <person name="Arachchi H.M."/>
            <person name="Berlin A."/>
            <person name="Chapman S.B."/>
            <person name="Gearin G."/>
            <person name="Goldberg J."/>
            <person name="Griggs A."/>
            <person name="Gujja S."/>
            <person name="Hansen M."/>
            <person name="Heiman D."/>
            <person name="Howarth C."/>
            <person name="Larimer J."/>
            <person name="Lui A."/>
            <person name="MacDonald P.J.P."/>
            <person name="McCowen C."/>
            <person name="Montmayeur A."/>
            <person name="Murphy C."/>
            <person name="Neiman D."/>
            <person name="Pearson M."/>
            <person name="Priest M."/>
            <person name="Roberts A."/>
            <person name="Saif S."/>
            <person name="Shea T."/>
            <person name="Sisk P."/>
            <person name="Stolte C."/>
            <person name="Sykes S."/>
            <person name="Wortman J."/>
            <person name="Nusbaum C."/>
            <person name="Birren B."/>
        </authorList>
    </citation>
    <scope>NUCLEOTIDE SEQUENCE [LARGE SCALE GENOMIC DNA]</scope>
    <source>
        <strain evidence="18">H-22</strain>
    </source>
</reference>
<dbReference type="PANTHER" id="PTHR11902">
    <property type="entry name" value="ENOLASE"/>
    <property type="match status" value="1"/>
</dbReference>
<evidence type="ECO:0000256" key="8">
    <source>
        <dbReference type="ARBA" id="ARBA00022842"/>
    </source>
</evidence>
<feature type="active site" description="Proton donor" evidence="12 13">
    <location>
        <position position="205"/>
    </location>
</feature>
<keyword evidence="6 12" id="KW-0964">Secreted</keyword>
<feature type="binding site" evidence="12">
    <location>
        <position position="341"/>
    </location>
    <ligand>
        <name>(2R)-2-phosphoglycerate</name>
        <dbReference type="ChEBI" id="CHEBI:58289"/>
    </ligand>
</feature>
<evidence type="ECO:0000259" key="17">
    <source>
        <dbReference type="SMART" id="SM01193"/>
    </source>
</evidence>
<evidence type="ECO:0000256" key="9">
    <source>
        <dbReference type="ARBA" id="ARBA00023152"/>
    </source>
</evidence>
<comment type="pathway">
    <text evidence="1 12">Carbohydrate degradation; glycolysis; pyruvate from D-glyceraldehyde 3-phosphate: step 4/5.</text>
</comment>
<dbReference type="FunFam" id="3.20.20.120:FF:000001">
    <property type="entry name" value="Enolase"/>
    <property type="match status" value="1"/>
</dbReference>
<comment type="catalytic activity">
    <reaction evidence="12">
        <text>(2R)-2-phosphoglycerate = phosphoenolpyruvate + H2O</text>
        <dbReference type="Rhea" id="RHEA:10164"/>
        <dbReference type="ChEBI" id="CHEBI:15377"/>
        <dbReference type="ChEBI" id="CHEBI:58289"/>
        <dbReference type="ChEBI" id="CHEBI:58702"/>
        <dbReference type="EC" id="4.2.1.11"/>
    </reaction>
</comment>
<evidence type="ECO:0000256" key="3">
    <source>
        <dbReference type="ARBA" id="ARBA00012058"/>
    </source>
</evidence>
<dbReference type="SFLD" id="SFLDF00002">
    <property type="entry name" value="enolase"/>
    <property type="match status" value="1"/>
</dbReference>
<dbReference type="Gene3D" id="3.30.390.10">
    <property type="entry name" value="Enolase-like, N-terminal domain"/>
    <property type="match status" value="1"/>
</dbReference>
<comment type="function">
    <text evidence="11 12">Catalyzes the reversible conversion of 2-phosphoglycerate (2-PG) into phosphoenolpyruvate (PEP). It is essential for the degradation of carbohydrates via glycolysis.</text>
</comment>
<evidence type="ECO:0000256" key="14">
    <source>
        <dbReference type="PIRSR" id="PIRSR001400-2"/>
    </source>
</evidence>
<dbReference type="Pfam" id="PF00113">
    <property type="entry name" value="Enolase_C"/>
    <property type="match status" value="1"/>
</dbReference>
<feature type="binding site" evidence="14">
    <location>
        <position position="392"/>
    </location>
    <ligand>
        <name>substrate</name>
    </ligand>
</feature>
<dbReference type="SFLD" id="SFLDG00178">
    <property type="entry name" value="enolase"/>
    <property type="match status" value="1"/>
</dbReference>
<dbReference type="Gene3D" id="3.20.20.120">
    <property type="entry name" value="Enolase-like C-terminal domain"/>
    <property type="match status" value="1"/>
</dbReference>
<dbReference type="EMBL" id="AGDV01000021">
    <property type="protein sequence ID" value="EMB30639.1"/>
    <property type="molecule type" value="Genomic_DNA"/>
</dbReference>
<keyword evidence="9 12" id="KW-0324">Glycolysis</keyword>
<feature type="binding site" evidence="12">
    <location>
        <position position="392"/>
    </location>
    <ligand>
        <name>(2R)-2-phosphoglycerate</name>
        <dbReference type="ChEBI" id="CHEBI:58289"/>
    </ligand>
</feature>
<evidence type="ECO:0000259" key="16">
    <source>
        <dbReference type="SMART" id="SM01192"/>
    </source>
</evidence>
<dbReference type="Proteomes" id="UP000011705">
    <property type="component" value="Chromosome"/>
</dbReference>
<feature type="binding site" evidence="14">
    <location>
        <position position="164"/>
    </location>
    <ligand>
        <name>substrate</name>
    </ligand>
</feature>
<dbReference type="InterPro" id="IPR020811">
    <property type="entry name" value="Enolase_N"/>
</dbReference>
<evidence type="ECO:0000256" key="15">
    <source>
        <dbReference type="PIRSR" id="PIRSR001400-3"/>
    </source>
</evidence>
<dbReference type="SMART" id="SM01192">
    <property type="entry name" value="Enolase_C"/>
    <property type="match status" value="1"/>
</dbReference>
<dbReference type="CDD" id="cd03313">
    <property type="entry name" value="enolase"/>
    <property type="match status" value="1"/>
</dbReference>
<dbReference type="PIRSF" id="PIRSF001400">
    <property type="entry name" value="Enolase"/>
    <property type="match status" value="1"/>
</dbReference>
<dbReference type="HOGENOM" id="CLU_031223_2_1_12"/>
<dbReference type="PATRIC" id="fig|999432.5.peg.2416"/>
<dbReference type="GO" id="GO:0005576">
    <property type="term" value="C:extracellular region"/>
    <property type="evidence" value="ECO:0007669"/>
    <property type="project" value="UniProtKB-SubCell"/>
</dbReference>
<feature type="binding site" evidence="14">
    <location>
        <position position="289"/>
    </location>
    <ligand>
        <name>substrate</name>
    </ligand>
</feature>
<evidence type="ECO:0000256" key="13">
    <source>
        <dbReference type="PIRSR" id="PIRSR001400-1"/>
    </source>
</evidence>
<dbReference type="GO" id="GO:0009986">
    <property type="term" value="C:cell surface"/>
    <property type="evidence" value="ECO:0007669"/>
    <property type="project" value="UniProtKB-SubCell"/>
</dbReference>
<name>A0A0E2E294_TREDN</name>
<feature type="domain" description="Enolase N-terminal" evidence="17">
    <location>
        <begin position="4"/>
        <end position="134"/>
    </location>
</feature>
<evidence type="ECO:0000256" key="6">
    <source>
        <dbReference type="ARBA" id="ARBA00022525"/>
    </source>
</evidence>
<dbReference type="InterPro" id="IPR020809">
    <property type="entry name" value="Enolase_CS"/>
</dbReference>
<dbReference type="GO" id="GO:0000015">
    <property type="term" value="C:phosphopyruvate hydratase complex"/>
    <property type="evidence" value="ECO:0007669"/>
    <property type="project" value="InterPro"/>
</dbReference>
<dbReference type="SUPFAM" id="SSF54826">
    <property type="entry name" value="Enolase N-terminal domain-like"/>
    <property type="match status" value="1"/>
</dbReference>
<protein>
    <recommendedName>
        <fullName evidence="4 12">Enolase</fullName>
        <ecNumber evidence="3 12">4.2.1.11</ecNumber>
    </recommendedName>
    <alternativeName>
        <fullName evidence="12">2-phospho-D-glycerate hydro-lyase</fullName>
    </alternativeName>
    <alternativeName>
        <fullName evidence="12">2-phosphoglycerate dehydratase</fullName>
    </alternativeName>
</protein>
<feature type="binding site" evidence="12 15">
    <location>
        <position position="241"/>
    </location>
    <ligand>
        <name>Mg(2+)</name>
        <dbReference type="ChEBI" id="CHEBI:18420"/>
    </ligand>
</feature>
<accession>A0A0E2E294</accession>
<comment type="similarity">
    <text evidence="2 12">Belongs to the enolase family.</text>
</comment>
<dbReference type="FunFam" id="3.30.390.10:FF:000001">
    <property type="entry name" value="Enolase"/>
    <property type="match status" value="1"/>
</dbReference>
<evidence type="ECO:0000256" key="2">
    <source>
        <dbReference type="ARBA" id="ARBA00009604"/>
    </source>
</evidence>
<dbReference type="GO" id="GO:0000287">
    <property type="term" value="F:magnesium ion binding"/>
    <property type="evidence" value="ECO:0007669"/>
    <property type="project" value="UniProtKB-UniRule"/>
</dbReference>
<comment type="cofactor">
    <cofactor evidence="15">
        <name>Mg(2+)</name>
        <dbReference type="ChEBI" id="CHEBI:18420"/>
    </cofactor>
    <text evidence="15">Mg(2+) is required for catalysis and for stabilizing the dimer.</text>
</comment>
<proteinExistence type="inferred from homology"/>
<comment type="caution">
    <text evidence="18">The sequence shown here is derived from an EMBL/GenBank/DDBJ whole genome shotgun (WGS) entry which is preliminary data.</text>
</comment>
<keyword evidence="7 12" id="KW-0479">Metal-binding</keyword>
<feature type="binding site" evidence="14">
    <location>
        <position position="155"/>
    </location>
    <ligand>
        <name>substrate</name>
    </ligand>
</feature>
<feature type="binding site" evidence="12">
    <location>
        <position position="371"/>
    </location>
    <ligand>
        <name>(2R)-2-phosphoglycerate</name>
        <dbReference type="ChEBI" id="CHEBI:58289"/>
    </ligand>
</feature>
<dbReference type="RefSeq" id="WP_002670350.1">
    <property type="nucleotide sequence ID" value="NZ_CM001795.1"/>
</dbReference>
<dbReference type="UniPathway" id="UPA00109">
    <property type="reaction ID" value="UER00187"/>
</dbReference>
<dbReference type="SUPFAM" id="SSF51604">
    <property type="entry name" value="Enolase C-terminal domain-like"/>
    <property type="match status" value="1"/>
</dbReference>
<evidence type="ECO:0000256" key="7">
    <source>
        <dbReference type="ARBA" id="ARBA00022723"/>
    </source>
</evidence>
<dbReference type="InterPro" id="IPR000941">
    <property type="entry name" value="Enolase"/>
</dbReference>
<feature type="binding site" evidence="12 15">
    <location>
        <position position="289"/>
    </location>
    <ligand>
        <name>Mg(2+)</name>
        <dbReference type="ChEBI" id="CHEBI:18420"/>
    </ligand>
</feature>
<dbReference type="NCBIfam" id="TIGR01060">
    <property type="entry name" value="eno"/>
    <property type="match status" value="1"/>
</dbReference>
<dbReference type="EC" id="4.2.1.11" evidence="3 12"/>
<dbReference type="InterPro" id="IPR036849">
    <property type="entry name" value="Enolase-like_C_sf"/>
</dbReference>
<keyword evidence="10 12" id="KW-0456">Lyase</keyword>
<feature type="binding site" evidence="12 15">
    <location>
        <position position="316"/>
    </location>
    <ligand>
        <name>Mg(2+)</name>
        <dbReference type="ChEBI" id="CHEBI:18420"/>
    </ligand>
</feature>
<organism evidence="18">
    <name type="scientific">Treponema denticola H-22</name>
    <dbReference type="NCBI Taxonomy" id="999432"/>
    <lineage>
        <taxon>Bacteria</taxon>
        <taxon>Pseudomonadati</taxon>
        <taxon>Spirochaetota</taxon>
        <taxon>Spirochaetia</taxon>
        <taxon>Spirochaetales</taxon>
        <taxon>Treponemataceae</taxon>
        <taxon>Treponema</taxon>
    </lineage>
</organism>
<dbReference type="GO" id="GO:0006096">
    <property type="term" value="P:glycolytic process"/>
    <property type="evidence" value="ECO:0007669"/>
    <property type="project" value="UniProtKB-UniRule"/>
</dbReference>
<dbReference type="InterPro" id="IPR020810">
    <property type="entry name" value="Enolase_C"/>
</dbReference>
<feature type="active site" description="Proton acceptor" evidence="12 13">
    <location>
        <position position="341"/>
    </location>
</feature>
<evidence type="ECO:0000256" key="12">
    <source>
        <dbReference type="HAMAP-Rule" id="MF_00318"/>
    </source>
</evidence>
<dbReference type="PANTHER" id="PTHR11902:SF1">
    <property type="entry name" value="ENOLASE"/>
    <property type="match status" value="1"/>
</dbReference>
<keyword evidence="5 12" id="KW-0963">Cytoplasm</keyword>
<evidence type="ECO:0000313" key="18">
    <source>
        <dbReference type="EMBL" id="EMB30639.1"/>
    </source>
</evidence>
<evidence type="ECO:0000256" key="11">
    <source>
        <dbReference type="ARBA" id="ARBA00045763"/>
    </source>
</evidence>
<keyword evidence="8 12" id="KW-0460">Magnesium</keyword>
<feature type="domain" description="Enolase C-terminal TIM barrel" evidence="16">
    <location>
        <begin position="139"/>
        <end position="429"/>
    </location>
</feature>
<evidence type="ECO:0000256" key="1">
    <source>
        <dbReference type="ARBA" id="ARBA00005031"/>
    </source>
</evidence>
<dbReference type="InterPro" id="IPR029017">
    <property type="entry name" value="Enolase-like_N"/>
</dbReference>
<feature type="binding site" evidence="14">
    <location>
        <begin position="368"/>
        <end position="371"/>
    </location>
    <ligand>
        <name>substrate</name>
    </ligand>
</feature>
<evidence type="ECO:0000256" key="10">
    <source>
        <dbReference type="ARBA" id="ARBA00023239"/>
    </source>
</evidence>
<dbReference type="HAMAP" id="MF_00318">
    <property type="entry name" value="Enolase"/>
    <property type="match status" value="1"/>
</dbReference>
<comment type="subcellular location">
    <subcellularLocation>
        <location evidence="12">Cytoplasm</location>
    </subcellularLocation>
    <subcellularLocation>
        <location evidence="12">Secreted</location>
    </subcellularLocation>
    <subcellularLocation>
        <location evidence="12">Cell surface</location>
    </subcellularLocation>
    <text evidence="12">Fractions of enolase are present in both the cytoplasm and on the cell surface.</text>
</comment>
<dbReference type="PROSITE" id="PS00164">
    <property type="entry name" value="ENOLASE"/>
    <property type="match status" value="1"/>
</dbReference>
<feature type="binding site" evidence="14">
    <location>
        <position position="316"/>
    </location>
    <ligand>
        <name>substrate</name>
    </ligand>
</feature>
<dbReference type="Pfam" id="PF03952">
    <property type="entry name" value="Enolase_N"/>
    <property type="match status" value="1"/>
</dbReference>
<dbReference type="AlphaFoldDB" id="A0A0E2E294"/>